<dbReference type="EMBL" id="CAAHFG010000004">
    <property type="protein sequence ID" value="VGO17439.1"/>
    <property type="molecule type" value="Genomic_DNA"/>
</dbReference>
<evidence type="ECO:0000256" key="2">
    <source>
        <dbReference type="ARBA" id="ARBA00012662"/>
    </source>
</evidence>
<dbReference type="InterPro" id="IPR057739">
    <property type="entry name" value="Glyco_hydro_29_N"/>
</dbReference>
<reference evidence="7 8" key="1">
    <citation type="submission" date="2019-04" db="EMBL/GenBank/DDBJ databases">
        <authorList>
            <person name="Van Vliet M D."/>
        </authorList>
    </citation>
    <scope>NUCLEOTIDE SEQUENCE [LARGE SCALE GENOMIC DNA]</scope>
    <source>
        <strain evidence="7 8">F1</strain>
    </source>
</reference>
<keyword evidence="5" id="KW-0326">Glycosidase</keyword>
<dbReference type="Pfam" id="PF01120">
    <property type="entry name" value="Alpha_L_fucos"/>
    <property type="match status" value="1"/>
</dbReference>
<dbReference type="PANTHER" id="PTHR10030:SF37">
    <property type="entry name" value="ALPHA-L-FUCOSIDASE-RELATED"/>
    <property type="match status" value="1"/>
</dbReference>
<evidence type="ECO:0000256" key="3">
    <source>
        <dbReference type="ARBA" id="ARBA00022729"/>
    </source>
</evidence>
<evidence type="ECO:0000256" key="4">
    <source>
        <dbReference type="ARBA" id="ARBA00022801"/>
    </source>
</evidence>
<dbReference type="GO" id="GO:0004560">
    <property type="term" value="F:alpha-L-fucosidase activity"/>
    <property type="evidence" value="ECO:0007669"/>
    <property type="project" value="InterPro"/>
</dbReference>
<dbReference type="GO" id="GO:0006004">
    <property type="term" value="P:fucose metabolic process"/>
    <property type="evidence" value="ECO:0007669"/>
    <property type="project" value="TreeGrafter"/>
</dbReference>
<keyword evidence="4" id="KW-0378">Hydrolase</keyword>
<feature type="domain" description="Glycoside hydrolase family 29 N-terminal" evidence="6">
    <location>
        <begin position="59"/>
        <end position="329"/>
    </location>
</feature>
<organism evidence="7 8">
    <name type="scientific">Pontiella desulfatans</name>
    <dbReference type="NCBI Taxonomy" id="2750659"/>
    <lineage>
        <taxon>Bacteria</taxon>
        <taxon>Pseudomonadati</taxon>
        <taxon>Kiritimatiellota</taxon>
        <taxon>Kiritimatiellia</taxon>
        <taxon>Kiritimatiellales</taxon>
        <taxon>Pontiellaceae</taxon>
        <taxon>Pontiella</taxon>
    </lineage>
</organism>
<evidence type="ECO:0000256" key="5">
    <source>
        <dbReference type="ARBA" id="ARBA00023295"/>
    </source>
</evidence>
<dbReference type="InterPro" id="IPR000933">
    <property type="entry name" value="Glyco_hydro_29"/>
</dbReference>
<proteinExistence type="inferred from homology"/>
<keyword evidence="8" id="KW-1185">Reference proteome</keyword>
<dbReference type="GO" id="GO:0005764">
    <property type="term" value="C:lysosome"/>
    <property type="evidence" value="ECO:0007669"/>
    <property type="project" value="TreeGrafter"/>
</dbReference>
<dbReference type="AlphaFoldDB" id="A0A6C2UBW9"/>
<evidence type="ECO:0000313" key="7">
    <source>
        <dbReference type="EMBL" id="VGO17439.1"/>
    </source>
</evidence>
<accession>A0A6C2UBW9</accession>
<evidence type="ECO:0000256" key="1">
    <source>
        <dbReference type="ARBA" id="ARBA00007951"/>
    </source>
</evidence>
<evidence type="ECO:0000259" key="6">
    <source>
        <dbReference type="Pfam" id="PF01120"/>
    </source>
</evidence>
<name>A0A6C2UBW9_PONDE</name>
<evidence type="ECO:0000313" key="8">
    <source>
        <dbReference type="Proteomes" id="UP000366872"/>
    </source>
</evidence>
<protein>
    <recommendedName>
        <fullName evidence="2">alpha-L-fucosidase</fullName>
        <ecNumber evidence="2">3.2.1.51</ecNumber>
    </recommendedName>
</protein>
<dbReference type="SMART" id="SM00812">
    <property type="entry name" value="Alpha_L_fucos"/>
    <property type="match status" value="1"/>
</dbReference>
<dbReference type="RefSeq" id="WP_136082914.1">
    <property type="nucleotide sequence ID" value="NZ_CAAHFG010000004.1"/>
</dbReference>
<dbReference type="Gene3D" id="3.20.20.80">
    <property type="entry name" value="Glycosidases"/>
    <property type="match status" value="1"/>
</dbReference>
<dbReference type="InterPro" id="IPR017853">
    <property type="entry name" value="GH"/>
</dbReference>
<gene>
    <name evidence="7" type="ORF">PDESU_06035</name>
</gene>
<comment type="similarity">
    <text evidence="1">Belongs to the glycosyl hydrolase 29 family.</text>
</comment>
<sequence length="341" mass="39476">MADPIPDQNNIKLVEDKGAGEQRLGIEKLQEFEQWKYGMFIHWGMSTFDGLELSACEPIETYAPTDLNVDEWISVARDAGMQYAVLTTKHVAGHALWPSAYGDYSVKNSKVTTDVVGEYVTACRNKGIKVGFYYCAWDNTNLFGMPITRDWNQYGLGVTTTNDGYREFMWNQCDELIDTYDPDYFWVDMPKVLPLDKRTELYERITQRKPELFFAYNHSCQNGTTFDQTFAWPSDIMTLERNIPNAYNGHAKQDYFQWKEILGKNCYIPGETNDTIGREWFYEENDAVRSDKDLLGMYMATTGRGANFLLNCPPDQRGRMPQRWIDALMRLRKNIDLVGLD</sequence>
<keyword evidence="3" id="KW-0732">Signal</keyword>
<dbReference type="GO" id="GO:0016139">
    <property type="term" value="P:glycoside catabolic process"/>
    <property type="evidence" value="ECO:0007669"/>
    <property type="project" value="TreeGrafter"/>
</dbReference>
<dbReference type="Proteomes" id="UP000366872">
    <property type="component" value="Unassembled WGS sequence"/>
</dbReference>
<dbReference type="EC" id="3.2.1.51" evidence="2"/>
<dbReference type="PANTHER" id="PTHR10030">
    <property type="entry name" value="ALPHA-L-FUCOSIDASE"/>
    <property type="match status" value="1"/>
</dbReference>
<dbReference type="SUPFAM" id="SSF51445">
    <property type="entry name" value="(Trans)glycosidases"/>
    <property type="match status" value="1"/>
</dbReference>